<dbReference type="AlphaFoldDB" id="S4PRM8"/>
<evidence type="ECO:0000313" key="2">
    <source>
        <dbReference type="EMBL" id="JAA77977.1"/>
    </source>
</evidence>
<reference evidence="2" key="2">
    <citation type="submission" date="2013-05" db="EMBL/GenBank/DDBJ databases">
        <authorList>
            <person name="Carter J.-M."/>
            <person name="Baker S.C."/>
            <person name="Pink R."/>
            <person name="Carter D.R.F."/>
            <person name="Collins A."/>
            <person name="Tomlin J."/>
            <person name="Gibbs M."/>
            <person name="Breuker C.J."/>
        </authorList>
    </citation>
    <scope>NUCLEOTIDE SEQUENCE</scope>
    <source>
        <tissue evidence="2">Ovary</tissue>
    </source>
</reference>
<sequence length="67" mass="7717">MLRILITMKCKLVLTLLIAKFEICTILSRNSNMLCNKSAVILNFIPKFRIWNFGNKTPLVQRLAPLP</sequence>
<reference evidence="2" key="1">
    <citation type="journal article" date="2013" name="BMC Genomics">
        <title>Unscrambling butterfly oogenesis.</title>
        <authorList>
            <person name="Carter J.M."/>
            <person name="Baker S.C."/>
            <person name="Pink R."/>
            <person name="Carter D.R."/>
            <person name="Collins A."/>
            <person name="Tomlin J."/>
            <person name="Gibbs M."/>
            <person name="Breuker C.J."/>
        </authorList>
    </citation>
    <scope>NUCLEOTIDE SEQUENCE</scope>
    <source>
        <tissue evidence="2">Ovary</tissue>
    </source>
</reference>
<protein>
    <submittedName>
        <fullName evidence="2">Uncharacterized protein</fullName>
    </submittedName>
</protein>
<feature type="chain" id="PRO_5012316776" evidence="1">
    <location>
        <begin position="16"/>
        <end position="67"/>
    </location>
</feature>
<feature type="signal peptide" evidence="1">
    <location>
        <begin position="1"/>
        <end position="15"/>
    </location>
</feature>
<name>S4PRM8_9NEOP</name>
<evidence type="ECO:0000256" key="1">
    <source>
        <dbReference type="SAM" id="SignalP"/>
    </source>
</evidence>
<accession>S4PRM8</accession>
<organism evidence="2">
    <name type="scientific">Pararge aegeria</name>
    <name type="common">speckled wood butterfly</name>
    <dbReference type="NCBI Taxonomy" id="116150"/>
    <lineage>
        <taxon>Eukaryota</taxon>
        <taxon>Metazoa</taxon>
        <taxon>Ecdysozoa</taxon>
        <taxon>Arthropoda</taxon>
        <taxon>Hexapoda</taxon>
        <taxon>Insecta</taxon>
        <taxon>Pterygota</taxon>
        <taxon>Neoptera</taxon>
        <taxon>Endopterygota</taxon>
        <taxon>Lepidoptera</taxon>
        <taxon>Glossata</taxon>
        <taxon>Ditrysia</taxon>
        <taxon>Papilionoidea</taxon>
        <taxon>Nymphalidae</taxon>
        <taxon>Satyrinae</taxon>
        <taxon>Satyrini</taxon>
        <taxon>Parargina</taxon>
        <taxon>Pararge</taxon>
    </lineage>
</organism>
<dbReference type="EMBL" id="GAIX01014583">
    <property type="protein sequence ID" value="JAA77977.1"/>
    <property type="molecule type" value="Transcribed_RNA"/>
</dbReference>
<proteinExistence type="predicted"/>
<keyword evidence="1" id="KW-0732">Signal</keyword>